<dbReference type="InterPro" id="IPR052187">
    <property type="entry name" value="MFSD1"/>
</dbReference>
<comment type="similarity">
    <text evidence="2">Belongs to the major facilitator superfamily.</text>
</comment>
<comment type="catalytic activity">
    <reaction evidence="13">
        <text>L-alpha-aminoacyl-L-lysine(out) = L-alpha-aminoacyl-L-lysine(in)</text>
        <dbReference type="Rhea" id="RHEA:79383"/>
        <dbReference type="ChEBI" id="CHEBI:229966"/>
    </reaction>
</comment>
<evidence type="ECO:0000256" key="19">
    <source>
        <dbReference type="ARBA" id="ARBA00044919"/>
    </source>
</evidence>
<evidence type="ECO:0000256" key="24">
    <source>
        <dbReference type="ARBA" id="ARBA00046376"/>
    </source>
</evidence>
<dbReference type="STRING" id="28110.KU46_1735"/>
<dbReference type="GO" id="GO:0022857">
    <property type="term" value="F:transmembrane transporter activity"/>
    <property type="evidence" value="ECO:0007669"/>
    <property type="project" value="InterPro"/>
</dbReference>
<dbReference type="PANTHER" id="PTHR23512:SF3">
    <property type="entry name" value="MAJOR FACILITATOR SUPERFAMILY DOMAIN-CONTAINING PROTEIN 1"/>
    <property type="match status" value="1"/>
</dbReference>
<feature type="transmembrane region" description="Helical" evidence="25">
    <location>
        <begin position="79"/>
        <end position="103"/>
    </location>
</feature>
<feature type="domain" description="Major facilitator superfamily (MFS) profile" evidence="26">
    <location>
        <begin position="11"/>
        <end position="396"/>
    </location>
</feature>
<evidence type="ECO:0000256" key="12">
    <source>
        <dbReference type="ARBA" id="ARBA00044891"/>
    </source>
</evidence>
<dbReference type="Pfam" id="PF07690">
    <property type="entry name" value="MFS_1"/>
    <property type="match status" value="1"/>
</dbReference>
<dbReference type="InterPro" id="IPR020846">
    <property type="entry name" value="MFS_dom"/>
</dbReference>
<evidence type="ECO:0000313" key="27">
    <source>
        <dbReference type="EMBL" id="AJI52375.1"/>
    </source>
</evidence>
<keyword evidence="7" id="KW-0458">Lysosome</keyword>
<evidence type="ECO:0000256" key="23">
    <source>
        <dbReference type="ARBA" id="ARBA00045709"/>
    </source>
</evidence>
<evidence type="ECO:0000256" key="8">
    <source>
        <dbReference type="ARBA" id="ARBA00044876"/>
    </source>
</evidence>
<organism evidence="27 28">
    <name type="scientific">Francisella philomiragia</name>
    <dbReference type="NCBI Taxonomy" id="28110"/>
    <lineage>
        <taxon>Bacteria</taxon>
        <taxon>Pseudomonadati</taxon>
        <taxon>Pseudomonadota</taxon>
        <taxon>Gammaproteobacteria</taxon>
        <taxon>Thiotrichales</taxon>
        <taxon>Francisellaceae</taxon>
        <taxon>Francisella</taxon>
    </lineage>
</organism>
<comment type="catalytic activity">
    <reaction evidence="12">
        <text>L-lysyl-L-alpha-amino acid(out) = L-lysyl-L-alpha-amino acid(in)</text>
        <dbReference type="Rhea" id="RHEA:79387"/>
        <dbReference type="ChEBI" id="CHEBI:229965"/>
    </reaction>
</comment>
<dbReference type="AlphaFoldDB" id="A0A0B6CU49"/>
<comment type="catalytic activity">
    <reaction evidence="9">
        <text>L-histidyl-glycine(out) = L-histidyl-glycine(in)</text>
        <dbReference type="Rhea" id="RHEA:79395"/>
        <dbReference type="ChEBI" id="CHEBI:229957"/>
    </reaction>
</comment>
<comment type="catalytic activity">
    <reaction evidence="16">
        <text>L-lysyl-L-lysine(out) = L-lysyl-L-lysine(in)</text>
        <dbReference type="Rhea" id="RHEA:79403"/>
        <dbReference type="ChEBI" id="CHEBI:229956"/>
    </reaction>
</comment>
<evidence type="ECO:0000256" key="13">
    <source>
        <dbReference type="ARBA" id="ARBA00044893"/>
    </source>
</evidence>
<feature type="transmembrane region" description="Helical" evidence="25">
    <location>
        <begin position="280"/>
        <end position="300"/>
    </location>
</feature>
<dbReference type="KEGG" id="fpz:LA55_795"/>
<evidence type="ECO:0000313" key="28">
    <source>
        <dbReference type="Proteomes" id="UP000031830"/>
    </source>
</evidence>
<comment type="catalytic activity">
    <reaction evidence="15">
        <text>L-arginyl-L-alpha-amino acid(out) = L-arginyl-L-alpha-amino acid(in)</text>
        <dbReference type="Rhea" id="RHEA:79371"/>
        <dbReference type="ChEBI" id="CHEBI:84315"/>
    </reaction>
</comment>
<dbReference type="RefSeq" id="WP_044525992.1">
    <property type="nucleotide sequence ID" value="NZ_CP009440.1"/>
</dbReference>
<dbReference type="EMBL" id="CP009440">
    <property type="protein sequence ID" value="AJI52375.1"/>
    <property type="molecule type" value="Genomic_DNA"/>
</dbReference>
<feature type="transmembrane region" description="Helical" evidence="25">
    <location>
        <begin position="341"/>
        <end position="364"/>
    </location>
</feature>
<proteinExistence type="inferred from homology"/>
<feature type="transmembrane region" description="Helical" evidence="25">
    <location>
        <begin position="109"/>
        <end position="130"/>
    </location>
</feature>
<keyword evidence="5 25" id="KW-1133">Transmembrane helix</keyword>
<feature type="transmembrane region" description="Helical" evidence="25">
    <location>
        <begin position="218"/>
        <end position="239"/>
    </location>
</feature>
<comment type="catalytic activity">
    <reaction evidence="10">
        <text>L-alpha-aminoacyl-L-arginine(out) = L-alpha-aminoacyl-L-arginine(in)</text>
        <dbReference type="Rhea" id="RHEA:79367"/>
        <dbReference type="ChEBI" id="CHEBI:229968"/>
    </reaction>
</comment>
<keyword evidence="6 25" id="KW-0472">Membrane</keyword>
<comment type="catalytic activity">
    <reaction evidence="20">
        <text>L-lysyl-glycine(out) = L-lysyl-glycine(in)</text>
        <dbReference type="Rhea" id="RHEA:79407"/>
        <dbReference type="ChEBI" id="CHEBI:191202"/>
    </reaction>
</comment>
<evidence type="ECO:0000256" key="17">
    <source>
        <dbReference type="ARBA" id="ARBA00044903"/>
    </source>
</evidence>
<evidence type="ECO:0000256" key="11">
    <source>
        <dbReference type="ARBA" id="ARBA00044884"/>
    </source>
</evidence>
<evidence type="ECO:0000256" key="21">
    <source>
        <dbReference type="ARBA" id="ARBA00044985"/>
    </source>
</evidence>
<protein>
    <recommendedName>
        <fullName evidence="21">Lysosomal dipeptide transporter MFSD1</fullName>
    </recommendedName>
    <alternativeName>
        <fullName evidence="22">Major facilitator superfamily domain-containing protein 1</fullName>
    </alternativeName>
</protein>
<evidence type="ECO:0000256" key="7">
    <source>
        <dbReference type="ARBA" id="ARBA00023228"/>
    </source>
</evidence>
<evidence type="ECO:0000256" key="1">
    <source>
        <dbReference type="ARBA" id="ARBA00004155"/>
    </source>
</evidence>
<evidence type="ECO:0000256" key="20">
    <source>
        <dbReference type="ARBA" id="ARBA00044924"/>
    </source>
</evidence>
<evidence type="ECO:0000256" key="22">
    <source>
        <dbReference type="ARBA" id="ARBA00045018"/>
    </source>
</evidence>
<dbReference type="PROSITE" id="PS50850">
    <property type="entry name" value="MFS"/>
    <property type="match status" value="1"/>
</dbReference>
<feature type="transmembrane region" description="Helical" evidence="25">
    <location>
        <begin position="306"/>
        <end position="329"/>
    </location>
</feature>
<comment type="subunit">
    <text evidence="24">Homodimer. Interacts with lysosomal protein GLMP (via lumenal domain); the interaction starts while both proteins are still in the endoplasmic reticulum and is required for stabilization of MFSD1 in lysosomes but has no direct effect on its targeting to lysosomes or transporter activity.</text>
</comment>
<dbReference type="InterPro" id="IPR036259">
    <property type="entry name" value="MFS_trans_sf"/>
</dbReference>
<dbReference type="GO" id="GO:0005765">
    <property type="term" value="C:lysosomal membrane"/>
    <property type="evidence" value="ECO:0007669"/>
    <property type="project" value="UniProtKB-SubCell"/>
</dbReference>
<keyword evidence="3" id="KW-0813">Transport</keyword>
<sequence>MGTRYYLQACTVWLIGATFFFYEFFLRVLPNSLHQEIVDSFQATAFSFSLFGGAFYLCYSALQVPVGFIFDKYGIKKSLFFATIACALGALLFSLTSSIYVAIFARCLMGIGAAFGFLGLLIISTQWFPVRYMGILSGSTQILGTLGPILAGGPLLFFVSYLDSWRLVILISAIVGIFLAALILIFVKEGAKAAETLSKQEVNSEIKGNLLNKNLITIYFYAFFIYCSIPTLGAIWGVSLLETKGFTATQASYSVAFLWLGLGIGSPFFGFLYDKFKNKVNMLFVVSLLGFICVCALLFMDLSHTMSMIVLFLIGCAAAGQTLSFTVIANYRAEKPKSIFFGINNTVVMLSGFVVPIIVGILVNSFNLDISVALMILPIAFLVALMVSLKLTTIQKC</sequence>
<comment type="catalytic activity">
    <reaction evidence="18">
        <text>L-histidyl-L-alpha-amino acid(out) = L-histidyl-L-alpha-amino acid(in)</text>
        <dbReference type="Rhea" id="RHEA:79379"/>
        <dbReference type="ChEBI" id="CHEBI:229964"/>
    </reaction>
</comment>
<evidence type="ECO:0000256" key="6">
    <source>
        <dbReference type="ARBA" id="ARBA00023136"/>
    </source>
</evidence>
<name>A0A0B6CU49_9GAMM</name>
<evidence type="ECO:0000256" key="10">
    <source>
        <dbReference type="ARBA" id="ARBA00044881"/>
    </source>
</evidence>
<dbReference type="SUPFAM" id="SSF103473">
    <property type="entry name" value="MFS general substrate transporter"/>
    <property type="match status" value="1"/>
</dbReference>
<feature type="transmembrane region" description="Helical" evidence="25">
    <location>
        <begin position="5"/>
        <end position="25"/>
    </location>
</feature>
<dbReference type="Gene3D" id="1.20.1250.20">
    <property type="entry name" value="MFS general substrate transporter like domains"/>
    <property type="match status" value="2"/>
</dbReference>
<accession>A0A0B6CU49</accession>
<evidence type="ECO:0000256" key="3">
    <source>
        <dbReference type="ARBA" id="ARBA00022448"/>
    </source>
</evidence>
<evidence type="ECO:0000256" key="9">
    <source>
        <dbReference type="ARBA" id="ARBA00044878"/>
    </source>
</evidence>
<evidence type="ECO:0000256" key="14">
    <source>
        <dbReference type="ARBA" id="ARBA00044898"/>
    </source>
</evidence>
<evidence type="ECO:0000256" key="15">
    <source>
        <dbReference type="ARBA" id="ARBA00044899"/>
    </source>
</evidence>
<comment type="catalytic activity">
    <reaction evidence="19">
        <text>L-alanyl-L-lysine(out) = L-alanyl-L-lysine(in)</text>
        <dbReference type="Rhea" id="RHEA:79415"/>
        <dbReference type="ChEBI" id="CHEBI:192470"/>
    </reaction>
</comment>
<evidence type="ECO:0000256" key="4">
    <source>
        <dbReference type="ARBA" id="ARBA00022692"/>
    </source>
</evidence>
<dbReference type="Proteomes" id="UP000031830">
    <property type="component" value="Chromosome"/>
</dbReference>
<reference evidence="27 28" key="1">
    <citation type="journal article" date="2015" name="Genome Announc.">
        <title>Genome sequencing of 18 francisella strains to aid in assay development and testing.</title>
        <authorList>
            <person name="Johnson S.L."/>
            <person name="Daligault H.E."/>
            <person name="Davenport K.W."/>
            <person name="Coyne S.R."/>
            <person name="Frey K.G."/>
            <person name="Koroleva G.I."/>
            <person name="Broomall S.M."/>
            <person name="Bishop-Lilly K.A."/>
            <person name="Bruce D.C."/>
            <person name="Chertkov O."/>
            <person name="Freitas T."/>
            <person name="Jaissle J."/>
            <person name="Ladner J.T."/>
            <person name="Rosenzweig C.N."/>
            <person name="Gibbons H.S."/>
            <person name="Palacios G.F."/>
            <person name="Redden C.L."/>
            <person name="Xu Y."/>
            <person name="Minogue T.D."/>
            <person name="Chain P.S."/>
        </authorList>
    </citation>
    <scope>NUCLEOTIDE SEQUENCE [LARGE SCALE GENOMIC DNA]</scope>
    <source>
        <strain evidence="27 28">GA01-2794</strain>
    </source>
</reference>
<gene>
    <name evidence="27" type="ORF">LA55_795</name>
</gene>
<evidence type="ECO:0000256" key="5">
    <source>
        <dbReference type="ARBA" id="ARBA00022989"/>
    </source>
</evidence>
<evidence type="ECO:0000256" key="18">
    <source>
        <dbReference type="ARBA" id="ARBA00044912"/>
    </source>
</evidence>
<dbReference type="InterPro" id="IPR011701">
    <property type="entry name" value="MFS"/>
</dbReference>
<dbReference type="PANTHER" id="PTHR23512">
    <property type="entry name" value="MAJOR FACILITATOR SUPERFAMILY DOMAIN-CONTAINING PROTEIN 1"/>
    <property type="match status" value="1"/>
</dbReference>
<comment type="function">
    <text evidence="23">Lysosomal dipeptide uniporter that selectively exports lysine, arginine or histidine-containing dipeptides with a net positive charge from the lysosome lumen into the cytosol. Could play a role in a specific type of protein O-glycosylation indirectly regulating macrophages migration and tissue invasion. Also essential for liver homeostasis.</text>
</comment>
<evidence type="ECO:0000256" key="16">
    <source>
        <dbReference type="ARBA" id="ARBA00044900"/>
    </source>
</evidence>
<comment type="catalytic activity">
    <reaction evidence="8">
        <text>L-lysyl-L-alanine(out) = L-lysyl-L-alanine(in)</text>
        <dbReference type="Rhea" id="RHEA:79399"/>
        <dbReference type="ChEBI" id="CHEBI:229954"/>
    </reaction>
</comment>
<feature type="transmembrane region" description="Helical" evidence="25">
    <location>
        <begin position="370"/>
        <end position="389"/>
    </location>
</feature>
<dbReference type="OrthoDB" id="5620971at2"/>
<feature type="transmembrane region" description="Helical" evidence="25">
    <location>
        <begin position="45"/>
        <end position="70"/>
    </location>
</feature>
<feature type="transmembrane region" description="Helical" evidence="25">
    <location>
        <begin position="251"/>
        <end position="273"/>
    </location>
</feature>
<comment type="catalytic activity">
    <reaction evidence="14">
        <text>L-aspartyl-L-lysine(out) = L-aspartyl-L-lysine(in)</text>
        <dbReference type="Rhea" id="RHEA:79411"/>
        <dbReference type="ChEBI" id="CHEBI:229953"/>
    </reaction>
</comment>
<comment type="subcellular location">
    <subcellularLocation>
        <location evidence="1">Lysosome membrane</location>
        <topology evidence="1">Multi-pass membrane protein</topology>
    </subcellularLocation>
</comment>
<keyword evidence="4 25" id="KW-0812">Transmembrane</keyword>
<evidence type="ECO:0000256" key="2">
    <source>
        <dbReference type="ARBA" id="ARBA00008335"/>
    </source>
</evidence>
<evidence type="ECO:0000259" key="26">
    <source>
        <dbReference type="PROSITE" id="PS50850"/>
    </source>
</evidence>
<evidence type="ECO:0000256" key="25">
    <source>
        <dbReference type="SAM" id="Phobius"/>
    </source>
</evidence>
<comment type="catalytic activity">
    <reaction evidence="11">
        <text>L-alpha-aminoacyl-L-histidine(out) = L-alpha-aminoacyl-L-histidine(in)</text>
        <dbReference type="Rhea" id="RHEA:79375"/>
        <dbReference type="ChEBI" id="CHEBI:229967"/>
    </reaction>
</comment>
<feature type="transmembrane region" description="Helical" evidence="25">
    <location>
        <begin position="167"/>
        <end position="187"/>
    </location>
</feature>
<comment type="catalytic activity">
    <reaction evidence="17">
        <text>L-arginyl-glycine(out) = L-arginyl-glycine(in)</text>
        <dbReference type="Rhea" id="RHEA:79391"/>
        <dbReference type="ChEBI" id="CHEBI:229955"/>
    </reaction>
</comment>